<comment type="caution">
    <text evidence="2">The sequence shown here is derived from an EMBL/GenBank/DDBJ whole genome shotgun (WGS) entry which is preliminary data.</text>
</comment>
<evidence type="ECO:0000313" key="2">
    <source>
        <dbReference type="EMBL" id="CAK9027429.1"/>
    </source>
</evidence>
<feature type="compositionally biased region" description="Low complexity" evidence="1">
    <location>
        <begin position="124"/>
        <end position="136"/>
    </location>
</feature>
<keyword evidence="3" id="KW-1185">Reference proteome</keyword>
<sequence>MQQVKGKPWQIARAASDSTNEGGSQSESWEWEEAEEGVTQLMPSRDFTATGLPLRERDAARLATIEEEGPTTIAVREEPTRVATYVEDEDLFLAGINLEEDEGSDPEELRFSLEDVGVSYEVSSEVSFSGSGSSQTESEEEEDCFKL</sequence>
<feature type="region of interest" description="Disordered" evidence="1">
    <location>
        <begin position="1"/>
        <end position="38"/>
    </location>
</feature>
<organism evidence="2 3">
    <name type="scientific">Durusdinium trenchii</name>
    <dbReference type="NCBI Taxonomy" id="1381693"/>
    <lineage>
        <taxon>Eukaryota</taxon>
        <taxon>Sar</taxon>
        <taxon>Alveolata</taxon>
        <taxon>Dinophyceae</taxon>
        <taxon>Suessiales</taxon>
        <taxon>Symbiodiniaceae</taxon>
        <taxon>Durusdinium</taxon>
    </lineage>
</organism>
<evidence type="ECO:0000313" key="3">
    <source>
        <dbReference type="Proteomes" id="UP001642484"/>
    </source>
</evidence>
<proteinExistence type="predicted"/>
<dbReference type="EMBL" id="CAXAMN010009003">
    <property type="protein sequence ID" value="CAK9027429.1"/>
    <property type="molecule type" value="Genomic_DNA"/>
</dbReference>
<feature type="region of interest" description="Disordered" evidence="1">
    <location>
        <begin position="124"/>
        <end position="147"/>
    </location>
</feature>
<dbReference type="Proteomes" id="UP001642484">
    <property type="component" value="Unassembled WGS sequence"/>
</dbReference>
<protein>
    <submittedName>
        <fullName evidence="2">Uncharacterized protein</fullName>
    </submittedName>
</protein>
<reference evidence="2 3" key="1">
    <citation type="submission" date="2024-02" db="EMBL/GenBank/DDBJ databases">
        <authorList>
            <person name="Chen Y."/>
            <person name="Shah S."/>
            <person name="Dougan E. K."/>
            <person name="Thang M."/>
            <person name="Chan C."/>
        </authorList>
    </citation>
    <scope>NUCLEOTIDE SEQUENCE [LARGE SCALE GENOMIC DNA]</scope>
</reference>
<accession>A0ABP0KN68</accession>
<gene>
    <name evidence="2" type="ORF">CCMP2556_LOCUS16759</name>
</gene>
<feature type="compositionally biased region" description="Acidic residues" evidence="1">
    <location>
        <begin position="137"/>
        <end position="147"/>
    </location>
</feature>
<name>A0ABP0KN68_9DINO</name>
<evidence type="ECO:0000256" key="1">
    <source>
        <dbReference type="SAM" id="MobiDB-lite"/>
    </source>
</evidence>